<keyword evidence="1" id="KW-0812">Transmembrane</keyword>
<protein>
    <recommendedName>
        <fullName evidence="4">DUF1772 domain-containing protein</fullName>
    </recommendedName>
</protein>
<dbReference type="Pfam" id="PF08592">
    <property type="entry name" value="Anthrone_oxy"/>
    <property type="match status" value="1"/>
</dbReference>
<dbReference type="EMBL" id="FOEF01000011">
    <property type="protein sequence ID" value="SEP47025.1"/>
    <property type="molecule type" value="Genomic_DNA"/>
</dbReference>
<feature type="transmembrane region" description="Helical" evidence="1">
    <location>
        <begin position="7"/>
        <end position="26"/>
    </location>
</feature>
<keyword evidence="3" id="KW-1185">Reference proteome</keyword>
<accession>A0A1H8Y4C7</accession>
<evidence type="ECO:0000313" key="3">
    <source>
        <dbReference type="Proteomes" id="UP000198582"/>
    </source>
</evidence>
<feature type="transmembrane region" description="Helical" evidence="1">
    <location>
        <begin position="46"/>
        <end position="68"/>
    </location>
</feature>
<dbReference type="InterPro" id="IPR013901">
    <property type="entry name" value="Anthrone_oxy"/>
</dbReference>
<reference evidence="2 3" key="1">
    <citation type="submission" date="2016-10" db="EMBL/GenBank/DDBJ databases">
        <authorList>
            <person name="de Groot N.N."/>
        </authorList>
    </citation>
    <scope>NUCLEOTIDE SEQUENCE [LARGE SCALE GENOMIC DNA]</scope>
    <source>
        <strain evidence="2 3">DSM 44993</strain>
    </source>
</reference>
<dbReference type="Proteomes" id="UP000198582">
    <property type="component" value="Unassembled WGS sequence"/>
</dbReference>
<organism evidence="2 3">
    <name type="scientific">Amycolatopsis saalfeldensis</name>
    <dbReference type="NCBI Taxonomy" id="394193"/>
    <lineage>
        <taxon>Bacteria</taxon>
        <taxon>Bacillati</taxon>
        <taxon>Actinomycetota</taxon>
        <taxon>Actinomycetes</taxon>
        <taxon>Pseudonocardiales</taxon>
        <taxon>Pseudonocardiaceae</taxon>
        <taxon>Amycolatopsis</taxon>
    </lineage>
</organism>
<evidence type="ECO:0000313" key="2">
    <source>
        <dbReference type="EMBL" id="SEP47025.1"/>
    </source>
</evidence>
<sequence length="153" mass="16267">MLAVARFVSLTFAGLFAGFLVTVLVLELSMRTADGAVYTEVRHVELIGLDVLATVLLIPAAVATAIVAAARFPLGGAARWLPVFALLLLVSVFVLTFAVNLPINAAQHSWATPPPDWAAIRDRWQLAHAVRTVAAVLAFGCLTARRDPGAVVR</sequence>
<gene>
    <name evidence="2" type="ORF">SAMN04489732_11120</name>
</gene>
<evidence type="ECO:0008006" key="4">
    <source>
        <dbReference type="Google" id="ProtNLM"/>
    </source>
</evidence>
<feature type="transmembrane region" description="Helical" evidence="1">
    <location>
        <begin position="80"/>
        <end position="103"/>
    </location>
</feature>
<keyword evidence="1" id="KW-0472">Membrane</keyword>
<name>A0A1H8Y4C7_9PSEU</name>
<dbReference type="AlphaFoldDB" id="A0A1H8Y4C7"/>
<dbReference type="STRING" id="394193.SAMN04489732_11120"/>
<evidence type="ECO:0000256" key="1">
    <source>
        <dbReference type="SAM" id="Phobius"/>
    </source>
</evidence>
<keyword evidence="1" id="KW-1133">Transmembrane helix</keyword>
<proteinExistence type="predicted"/>